<dbReference type="EMBL" id="GBRH01176969">
    <property type="protein sequence ID" value="JAE20927.1"/>
    <property type="molecule type" value="Transcribed_RNA"/>
</dbReference>
<name>A0A0A9G8W7_ARUDO</name>
<proteinExistence type="predicted"/>
<dbReference type="AlphaFoldDB" id="A0A0A9G8W7"/>
<reference evidence="1" key="1">
    <citation type="submission" date="2014-09" db="EMBL/GenBank/DDBJ databases">
        <authorList>
            <person name="Magalhaes I.L.F."/>
            <person name="Oliveira U."/>
            <person name="Santos F.R."/>
            <person name="Vidigal T.H.D.A."/>
            <person name="Brescovit A.D."/>
            <person name="Santos A.J."/>
        </authorList>
    </citation>
    <scope>NUCLEOTIDE SEQUENCE</scope>
    <source>
        <tissue evidence="1">Shoot tissue taken approximately 20 cm above the soil surface</tissue>
    </source>
</reference>
<evidence type="ECO:0000313" key="1">
    <source>
        <dbReference type="EMBL" id="JAE20927.1"/>
    </source>
</evidence>
<sequence>MTESAICISGLRHSGANLRANMNEYVPFDFLSSLIRCTDTSPGWYMCGWPATESVQFTLVKVYLVHPSGSCISSNVGK</sequence>
<organism evidence="1">
    <name type="scientific">Arundo donax</name>
    <name type="common">Giant reed</name>
    <name type="synonym">Donax arundinaceus</name>
    <dbReference type="NCBI Taxonomy" id="35708"/>
    <lineage>
        <taxon>Eukaryota</taxon>
        <taxon>Viridiplantae</taxon>
        <taxon>Streptophyta</taxon>
        <taxon>Embryophyta</taxon>
        <taxon>Tracheophyta</taxon>
        <taxon>Spermatophyta</taxon>
        <taxon>Magnoliopsida</taxon>
        <taxon>Liliopsida</taxon>
        <taxon>Poales</taxon>
        <taxon>Poaceae</taxon>
        <taxon>PACMAD clade</taxon>
        <taxon>Arundinoideae</taxon>
        <taxon>Arundineae</taxon>
        <taxon>Arundo</taxon>
    </lineage>
</organism>
<protein>
    <submittedName>
        <fullName evidence="1">Uncharacterized protein</fullName>
    </submittedName>
</protein>
<reference evidence="1" key="2">
    <citation type="journal article" date="2015" name="Data Brief">
        <title>Shoot transcriptome of the giant reed, Arundo donax.</title>
        <authorList>
            <person name="Barrero R.A."/>
            <person name="Guerrero F.D."/>
            <person name="Moolhuijzen P."/>
            <person name="Goolsby J.A."/>
            <person name="Tidwell J."/>
            <person name="Bellgard S.E."/>
            <person name="Bellgard M.I."/>
        </authorList>
    </citation>
    <scope>NUCLEOTIDE SEQUENCE</scope>
    <source>
        <tissue evidence="1">Shoot tissue taken approximately 20 cm above the soil surface</tissue>
    </source>
</reference>
<accession>A0A0A9G8W7</accession>